<dbReference type="Gramene" id="OE9A018612T1">
    <property type="protein sequence ID" value="OE9A018612C1"/>
    <property type="gene ID" value="OE9A018612"/>
</dbReference>
<comment type="caution">
    <text evidence="2">The sequence shown here is derived from an EMBL/GenBank/DDBJ whole genome shotgun (WGS) entry which is preliminary data.</text>
</comment>
<dbReference type="Gramene" id="OE9A019972T1">
    <property type="protein sequence ID" value="OE9A019972C1"/>
    <property type="gene ID" value="OE9A019972"/>
</dbReference>
<evidence type="ECO:0000313" key="3">
    <source>
        <dbReference type="Proteomes" id="UP000594638"/>
    </source>
</evidence>
<dbReference type="EMBL" id="CACTIH010003619">
    <property type="protein sequence ID" value="CAA2978398.1"/>
    <property type="molecule type" value="Genomic_DNA"/>
</dbReference>
<name>A0A8S0S2I6_OLEEU</name>
<keyword evidence="3" id="KW-1185">Reference proteome</keyword>
<sequence>MEGLADSYSPTAALSACGQLRLAQDRKSIHSKIVKLGVECSIVVSNCLIDVWKNVVSPQTQHAFLMIWLADKMINELGFESWGLVRRAPLGACVPCENPKVAEKAATK</sequence>
<evidence type="ECO:0000313" key="1">
    <source>
        <dbReference type="EMBL" id="CAA2978398.1"/>
    </source>
</evidence>
<reference evidence="2 3" key="1">
    <citation type="submission" date="2019-12" db="EMBL/GenBank/DDBJ databases">
        <authorList>
            <person name="Alioto T."/>
            <person name="Alioto T."/>
            <person name="Gomez Garrido J."/>
        </authorList>
    </citation>
    <scope>NUCLEOTIDE SEQUENCE [LARGE SCALE GENOMIC DNA]</scope>
</reference>
<dbReference type="OrthoDB" id="1662615at2759"/>
<dbReference type="AlphaFoldDB" id="A0A8S0S2I6"/>
<organism evidence="2 3">
    <name type="scientific">Olea europaea subsp. europaea</name>
    <dbReference type="NCBI Taxonomy" id="158383"/>
    <lineage>
        <taxon>Eukaryota</taxon>
        <taxon>Viridiplantae</taxon>
        <taxon>Streptophyta</taxon>
        <taxon>Embryophyta</taxon>
        <taxon>Tracheophyta</taxon>
        <taxon>Spermatophyta</taxon>
        <taxon>Magnoliopsida</taxon>
        <taxon>eudicotyledons</taxon>
        <taxon>Gunneridae</taxon>
        <taxon>Pentapetalae</taxon>
        <taxon>asterids</taxon>
        <taxon>lamiids</taxon>
        <taxon>Lamiales</taxon>
        <taxon>Oleaceae</taxon>
        <taxon>Oleeae</taxon>
        <taxon>Olea</taxon>
    </lineage>
</organism>
<gene>
    <name evidence="2" type="ORF">OLEA9_A018612</name>
    <name evidence="1" type="ORF">OLEA9_A019972</name>
</gene>
<evidence type="ECO:0000313" key="2">
    <source>
        <dbReference type="EMBL" id="CAA2985310.1"/>
    </source>
</evidence>
<proteinExistence type="predicted"/>
<protein>
    <submittedName>
        <fullName evidence="2">Uncharacterized protein</fullName>
    </submittedName>
</protein>
<accession>A0A8S0S2I6</accession>
<dbReference type="EMBL" id="CACTIH010003801">
    <property type="protein sequence ID" value="CAA2985310.1"/>
    <property type="molecule type" value="Genomic_DNA"/>
</dbReference>
<dbReference type="Proteomes" id="UP000594638">
    <property type="component" value="Unassembled WGS sequence"/>
</dbReference>